<evidence type="ECO:0000256" key="2">
    <source>
        <dbReference type="SAM" id="Phobius"/>
    </source>
</evidence>
<accession>A0ABN3U3G6</accession>
<proteinExistence type="predicted"/>
<feature type="transmembrane region" description="Helical" evidence="2">
    <location>
        <begin position="12"/>
        <end position="29"/>
    </location>
</feature>
<sequence length="211" mass="22738">MDLNNDRQRRTLFAGMAVALVLLGLWLWWPRPDTDPVERDGPPAAAPPAAAPATPPPGIDELVDPESFDVYRLLPFDRESFATAATTAQQFVSRYGTYRYDEEPQTYLDRLRPLVNDLVYDDLLAAAASPGILAQRKTDQTVAEGGASLNSVRTIGSTSITFLVTGTQQVTEAGSTGRDGKQWAVTVQNTGGSWKVHSFGPADVGQDGESG</sequence>
<protein>
    <recommendedName>
        <fullName evidence="5">Mce-associated membrane protein</fullName>
    </recommendedName>
</protein>
<feature type="compositionally biased region" description="Pro residues" evidence="1">
    <location>
        <begin position="44"/>
        <end position="58"/>
    </location>
</feature>
<keyword evidence="2" id="KW-0472">Membrane</keyword>
<evidence type="ECO:0000313" key="3">
    <source>
        <dbReference type="EMBL" id="GAA2723490.1"/>
    </source>
</evidence>
<feature type="region of interest" description="Disordered" evidence="1">
    <location>
        <begin position="36"/>
        <end position="59"/>
    </location>
</feature>
<reference evidence="3 4" key="1">
    <citation type="journal article" date="2019" name="Int. J. Syst. Evol. Microbiol.">
        <title>The Global Catalogue of Microorganisms (GCM) 10K type strain sequencing project: providing services to taxonomists for standard genome sequencing and annotation.</title>
        <authorList>
            <consortium name="The Broad Institute Genomics Platform"/>
            <consortium name="The Broad Institute Genome Sequencing Center for Infectious Disease"/>
            <person name="Wu L."/>
            <person name="Ma J."/>
        </authorList>
    </citation>
    <scope>NUCLEOTIDE SEQUENCE [LARGE SCALE GENOMIC DNA]</scope>
    <source>
        <strain evidence="3 4">JCM 8201</strain>
    </source>
</reference>
<evidence type="ECO:0000256" key="1">
    <source>
        <dbReference type="SAM" id="MobiDB-lite"/>
    </source>
</evidence>
<evidence type="ECO:0008006" key="5">
    <source>
        <dbReference type="Google" id="ProtNLM"/>
    </source>
</evidence>
<name>A0ABN3U3G6_9ACTN</name>
<gene>
    <name evidence="3" type="ORF">GCM10010439_18920</name>
</gene>
<organism evidence="3 4">
    <name type="scientific">Actinocorallia aurantiaca</name>
    <dbReference type="NCBI Taxonomy" id="46204"/>
    <lineage>
        <taxon>Bacteria</taxon>
        <taxon>Bacillati</taxon>
        <taxon>Actinomycetota</taxon>
        <taxon>Actinomycetes</taxon>
        <taxon>Streptosporangiales</taxon>
        <taxon>Thermomonosporaceae</taxon>
        <taxon>Actinocorallia</taxon>
    </lineage>
</organism>
<keyword evidence="4" id="KW-1185">Reference proteome</keyword>
<comment type="caution">
    <text evidence="3">The sequence shown here is derived from an EMBL/GenBank/DDBJ whole genome shotgun (WGS) entry which is preliminary data.</text>
</comment>
<keyword evidence="2" id="KW-0812">Transmembrane</keyword>
<dbReference type="EMBL" id="BAAATZ010000006">
    <property type="protein sequence ID" value="GAA2723490.1"/>
    <property type="molecule type" value="Genomic_DNA"/>
</dbReference>
<evidence type="ECO:0000313" key="4">
    <source>
        <dbReference type="Proteomes" id="UP001501842"/>
    </source>
</evidence>
<dbReference type="RefSeq" id="WP_344449877.1">
    <property type="nucleotide sequence ID" value="NZ_BAAATZ010000006.1"/>
</dbReference>
<dbReference type="Proteomes" id="UP001501842">
    <property type="component" value="Unassembled WGS sequence"/>
</dbReference>
<keyword evidence="2" id="KW-1133">Transmembrane helix</keyword>